<evidence type="ECO:0000313" key="6">
    <source>
        <dbReference type="Ensembl" id="ENSGMOP00000029865.1"/>
    </source>
</evidence>
<comment type="similarity">
    <text evidence="4">Belongs to the IL-12B family.</text>
</comment>
<reference evidence="6" key="2">
    <citation type="submission" date="2025-09" db="UniProtKB">
        <authorList>
            <consortium name="Ensembl"/>
        </authorList>
    </citation>
    <scope>IDENTIFICATION</scope>
</reference>
<accession>A0A8C5ADQ6</accession>
<keyword evidence="3 4" id="KW-0325">Glycoprotein</keyword>
<keyword evidence="7" id="KW-1185">Reference proteome</keyword>
<evidence type="ECO:0000313" key="7">
    <source>
        <dbReference type="Proteomes" id="UP000694546"/>
    </source>
</evidence>
<reference evidence="6" key="1">
    <citation type="submission" date="2025-08" db="UniProtKB">
        <authorList>
            <consortium name="Ensembl"/>
        </authorList>
    </citation>
    <scope>IDENTIFICATION</scope>
</reference>
<dbReference type="InterPro" id="IPR050676">
    <property type="entry name" value="IL-12"/>
</dbReference>
<sequence length="299" mass="34304">MLQTPLLSWIFVVLWTFLQLAHGLTFFPDNAVFVAKAGTVSLTCDSATTGNVNWVFIPHGDVQKIPLKGTERRLEVAYEDTPELGEYSCWSGETKLWSAHLVLDAQDTRADSMLNCRAKSYNCSFNCHWSATDYTAVRLGLGKDCSENRKNCSWITSSSQQHPGQGFMFELSNSLTPSMEETTRIEVTAEAMNDYIFHRTYKTFFLRDIIRPESPKIVQCQEVGHQLNVSIEPAASWSKPHSYFKLEHEIEYVSRHNGKNIISESHLIPREISKLRVRSREAVVRSKWSEWTPWRHVNL</sequence>
<feature type="domain" description="Interleukin-12 beta central" evidence="5">
    <location>
        <begin position="112"/>
        <end position="192"/>
    </location>
</feature>
<dbReference type="GO" id="GO:0004896">
    <property type="term" value="F:cytokine receptor activity"/>
    <property type="evidence" value="ECO:0007669"/>
    <property type="project" value="UniProtKB-UniRule"/>
</dbReference>
<organism evidence="6 7">
    <name type="scientific">Gadus morhua</name>
    <name type="common">Atlantic cod</name>
    <dbReference type="NCBI Taxonomy" id="8049"/>
    <lineage>
        <taxon>Eukaryota</taxon>
        <taxon>Metazoa</taxon>
        <taxon>Chordata</taxon>
        <taxon>Craniata</taxon>
        <taxon>Vertebrata</taxon>
        <taxon>Euteleostomi</taxon>
        <taxon>Actinopterygii</taxon>
        <taxon>Neopterygii</taxon>
        <taxon>Teleostei</taxon>
        <taxon>Neoteleostei</taxon>
        <taxon>Acanthomorphata</taxon>
        <taxon>Zeiogadaria</taxon>
        <taxon>Gadariae</taxon>
        <taxon>Gadiformes</taxon>
        <taxon>Gadoidei</taxon>
        <taxon>Gadidae</taxon>
        <taxon>Gadus</taxon>
    </lineage>
</organism>
<keyword evidence="2" id="KW-1015">Disulfide bond</keyword>
<dbReference type="PRINTS" id="PR01928">
    <property type="entry name" value="INTRLEUKN12B"/>
</dbReference>
<dbReference type="InterPro" id="IPR013783">
    <property type="entry name" value="Ig-like_fold"/>
</dbReference>
<dbReference type="SUPFAM" id="SSF49265">
    <property type="entry name" value="Fibronectin type III"/>
    <property type="match status" value="1"/>
</dbReference>
<feature type="chain" id="PRO_5034848363" description="Interleukin-12 subunit beta" evidence="4">
    <location>
        <begin position="24"/>
        <end position="299"/>
    </location>
</feature>
<dbReference type="OMA" id="LPTCHWV"/>
<evidence type="ECO:0000256" key="1">
    <source>
        <dbReference type="ARBA" id="ARBA00022729"/>
    </source>
</evidence>
<dbReference type="InterPro" id="IPR036116">
    <property type="entry name" value="FN3_sf"/>
</dbReference>
<name>A0A8C5ADQ6_GADMO</name>
<evidence type="ECO:0000259" key="5">
    <source>
        <dbReference type="Pfam" id="PF10420"/>
    </source>
</evidence>
<dbReference type="Ensembl" id="ENSGMOT00000051790.1">
    <property type="protein sequence ID" value="ENSGMOP00000029865.1"/>
    <property type="gene ID" value="ENSGMOG00000031152.1"/>
</dbReference>
<evidence type="ECO:0000256" key="4">
    <source>
        <dbReference type="RuleBase" id="RU281113"/>
    </source>
</evidence>
<dbReference type="AlphaFoldDB" id="A0A8C5ADQ6"/>
<protein>
    <recommendedName>
        <fullName evidence="4">Interleukin-12 subunit beta</fullName>
        <shortName evidence="4">IL-12B</shortName>
    </recommendedName>
    <alternativeName>
        <fullName evidence="4">Cytotoxic lymphocyte maturation factor 40 kDa subunit</fullName>
    </alternativeName>
    <alternativeName>
        <fullName evidence="4">IL-12 subunit p40</fullName>
    </alternativeName>
</protein>
<dbReference type="PANTHER" id="PTHR48485:SF3">
    <property type="entry name" value="INTERLEUKIN-12 SUBUNIT BETA"/>
    <property type="match status" value="1"/>
</dbReference>
<comment type="subcellular location">
    <subcellularLocation>
        <location evidence="4">Secreted</location>
    </subcellularLocation>
</comment>
<comment type="subunit">
    <text evidence="4">Heterodimer with IL12A; disulfide-linked. The heterodimer is known as interleukin IL-12.</text>
</comment>
<keyword evidence="4" id="KW-0393">Immunoglobulin domain</keyword>
<dbReference type="GO" id="GO:0005125">
    <property type="term" value="F:cytokine activity"/>
    <property type="evidence" value="ECO:0007669"/>
    <property type="project" value="UniProtKB-KW"/>
</dbReference>
<dbReference type="PANTHER" id="PTHR48485">
    <property type="entry name" value="INTERLEUKIN-12 SUBUNIT BETA-RELATED"/>
    <property type="match status" value="1"/>
</dbReference>
<dbReference type="InterPro" id="IPR019482">
    <property type="entry name" value="IL-12_beta_cen-dom"/>
</dbReference>
<dbReference type="GeneTree" id="ENSGT00390000012630"/>
<dbReference type="Pfam" id="PF10420">
    <property type="entry name" value="IL12p40_C"/>
    <property type="match status" value="1"/>
</dbReference>
<dbReference type="Gene3D" id="2.60.40.10">
    <property type="entry name" value="Immunoglobulins"/>
    <property type="match status" value="2"/>
</dbReference>
<dbReference type="InterPro" id="IPR015528">
    <property type="entry name" value="IL-12_beta"/>
</dbReference>
<proteinExistence type="inferred from homology"/>
<keyword evidence="4" id="KW-0964">Secreted</keyword>
<dbReference type="Proteomes" id="UP000694546">
    <property type="component" value="Chromosome 11"/>
</dbReference>
<gene>
    <name evidence="4" type="primary">IL12B</name>
</gene>
<keyword evidence="4" id="KW-0202">Cytokine</keyword>
<evidence type="ECO:0000256" key="3">
    <source>
        <dbReference type="ARBA" id="ARBA00023180"/>
    </source>
</evidence>
<feature type="signal peptide" evidence="4">
    <location>
        <begin position="1"/>
        <end position="23"/>
    </location>
</feature>
<dbReference type="GO" id="GO:0005615">
    <property type="term" value="C:extracellular space"/>
    <property type="evidence" value="ECO:0007669"/>
    <property type="project" value="UniProtKB-KW"/>
</dbReference>
<keyword evidence="1 4" id="KW-0732">Signal</keyword>
<evidence type="ECO:0000256" key="2">
    <source>
        <dbReference type="ARBA" id="ARBA00023157"/>
    </source>
</evidence>